<evidence type="ECO:0000256" key="4">
    <source>
        <dbReference type="PROSITE-ProRule" id="PRU00221"/>
    </source>
</evidence>
<dbReference type="EMBL" id="MCGE01000011">
    <property type="protein sequence ID" value="ORZ16508.1"/>
    <property type="molecule type" value="Genomic_DNA"/>
</dbReference>
<dbReference type="PROSITE" id="PS50294">
    <property type="entry name" value="WD_REPEATS_REGION"/>
    <property type="match status" value="4"/>
</dbReference>
<dbReference type="Proteomes" id="UP000193560">
    <property type="component" value="Unassembled WGS sequence"/>
</dbReference>
<dbReference type="Pfam" id="PF00400">
    <property type="entry name" value="WD40"/>
    <property type="match status" value="6"/>
</dbReference>
<organism evidence="5 6">
    <name type="scientific">Absidia repens</name>
    <dbReference type="NCBI Taxonomy" id="90262"/>
    <lineage>
        <taxon>Eukaryota</taxon>
        <taxon>Fungi</taxon>
        <taxon>Fungi incertae sedis</taxon>
        <taxon>Mucoromycota</taxon>
        <taxon>Mucoromycotina</taxon>
        <taxon>Mucoromycetes</taxon>
        <taxon>Mucorales</taxon>
        <taxon>Cunninghamellaceae</taxon>
        <taxon>Absidia</taxon>
    </lineage>
</organism>
<evidence type="ECO:0000256" key="3">
    <source>
        <dbReference type="ARBA" id="ARBA00022737"/>
    </source>
</evidence>
<dbReference type="GO" id="GO:0006521">
    <property type="term" value="P:regulation of amino acid metabolic process"/>
    <property type="evidence" value="ECO:0007669"/>
    <property type="project" value="EnsemblFungi"/>
</dbReference>
<keyword evidence="6" id="KW-1185">Reference proteome</keyword>
<dbReference type="GO" id="GO:0043022">
    <property type="term" value="F:ribosome binding"/>
    <property type="evidence" value="ECO:0007669"/>
    <property type="project" value="EnsemblFungi"/>
</dbReference>
<dbReference type="SUPFAM" id="SSF50978">
    <property type="entry name" value="WD40 repeat-like"/>
    <property type="match status" value="1"/>
</dbReference>
<evidence type="ECO:0000256" key="1">
    <source>
        <dbReference type="ARBA" id="ARBA00007253"/>
    </source>
</evidence>
<dbReference type="GO" id="GO:0072344">
    <property type="term" value="P:rescue of stalled ribosome"/>
    <property type="evidence" value="ECO:0007669"/>
    <property type="project" value="EnsemblFungi"/>
</dbReference>
<dbReference type="GO" id="GO:0031139">
    <property type="term" value="P:positive regulation of conjugation with cellular fusion"/>
    <property type="evidence" value="ECO:0007669"/>
    <property type="project" value="EnsemblFungi"/>
</dbReference>
<feature type="repeat" description="WD" evidence="4">
    <location>
        <begin position="136"/>
        <end position="179"/>
    </location>
</feature>
<dbReference type="GO" id="GO:0030546">
    <property type="term" value="F:signaling receptor activator activity"/>
    <property type="evidence" value="ECO:0007669"/>
    <property type="project" value="EnsemblFungi"/>
</dbReference>
<proteinExistence type="inferred from homology"/>
<evidence type="ECO:0000256" key="2">
    <source>
        <dbReference type="ARBA" id="ARBA00022574"/>
    </source>
</evidence>
<dbReference type="InterPro" id="IPR019775">
    <property type="entry name" value="WD40_repeat_CS"/>
</dbReference>
<dbReference type="InterPro" id="IPR001680">
    <property type="entry name" value="WD40_rpt"/>
</dbReference>
<dbReference type="InterPro" id="IPR020472">
    <property type="entry name" value="WD40_PAC1"/>
</dbReference>
<dbReference type="GO" id="GO:0045182">
    <property type="term" value="F:translation regulator activity"/>
    <property type="evidence" value="ECO:0007669"/>
    <property type="project" value="InterPro"/>
</dbReference>
<comment type="similarity">
    <text evidence="1">Belongs to the WD repeat G protein beta family. Ribosomal protein RACK1 subfamily.</text>
</comment>
<dbReference type="GO" id="GO:0003735">
    <property type="term" value="F:structural constituent of ribosome"/>
    <property type="evidence" value="ECO:0007669"/>
    <property type="project" value="EnsemblFungi"/>
</dbReference>
<dbReference type="GO" id="GO:1903753">
    <property type="term" value="P:negative regulation of p38MAPK cascade"/>
    <property type="evidence" value="ECO:0007669"/>
    <property type="project" value="EnsemblFungi"/>
</dbReference>
<dbReference type="AlphaFoldDB" id="A0A1X2IH88"/>
<keyword evidence="2 4" id="KW-0853">WD repeat</keyword>
<dbReference type="GO" id="GO:0005092">
    <property type="term" value="F:GDP-dissociation inhibitor activity"/>
    <property type="evidence" value="ECO:0007669"/>
    <property type="project" value="EnsemblFungi"/>
</dbReference>
<evidence type="ECO:0000313" key="6">
    <source>
        <dbReference type="Proteomes" id="UP000193560"/>
    </source>
</evidence>
<dbReference type="SMART" id="SM00320">
    <property type="entry name" value="WD40"/>
    <property type="match status" value="7"/>
</dbReference>
<feature type="repeat" description="WD" evidence="4">
    <location>
        <begin position="49"/>
        <end position="90"/>
    </location>
</feature>
<dbReference type="GO" id="GO:2000765">
    <property type="term" value="P:regulation of cytoplasmic translation"/>
    <property type="evidence" value="ECO:0007669"/>
    <property type="project" value="EnsemblFungi"/>
</dbReference>
<gene>
    <name evidence="5" type="ORF">BCR42DRAFT_437746</name>
</gene>
<dbReference type="GO" id="GO:0001965">
    <property type="term" value="F:G-protein alpha-subunit binding"/>
    <property type="evidence" value="ECO:0007669"/>
    <property type="project" value="EnsemblFungi"/>
</dbReference>
<keyword evidence="3" id="KW-0677">Repeat</keyword>
<dbReference type="GO" id="GO:0043495">
    <property type="term" value="F:protein-membrane adaptor activity"/>
    <property type="evidence" value="ECO:0007669"/>
    <property type="project" value="EnsemblFungi"/>
</dbReference>
<dbReference type="GO" id="GO:0022627">
    <property type="term" value="C:cytosolic small ribosomal subunit"/>
    <property type="evidence" value="ECO:0007669"/>
    <property type="project" value="EnsemblFungi"/>
</dbReference>
<dbReference type="PROSITE" id="PS00678">
    <property type="entry name" value="WD_REPEATS_1"/>
    <property type="match status" value="3"/>
</dbReference>
<dbReference type="PANTHER" id="PTHR19868">
    <property type="entry name" value="RECEPTOR FOR ACTIVATED PROTEIN KINASE C RACK1"/>
    <property type="match status" value="1"/>
</dbReference>
<dbReference type="PRINTS" id="PR00320">
    <property type="entry name" value="GPROTEINBRPT"/>
</dbReference>
<dbReference type="InterPro" id="IPR015943">
    <property type="entry name" value="WD40/YVTN_repeat-like_dom_sf"/>
</dbReference>
<accession>A0A1X2IH88</accession>
<dbReference type="OrthoDB" id="7875889at2759"/>
<dbReference type="PROSITE" id="PS50082">
    <property type="entry name" value="WD_REPEATS_2"/>
    <property type="match status" value="4"/>
</dbReference>
<reference evidence="5 6" key="1">
    <citation type="submission" date="2016-07" db="EMBL/GenBank/DDBJ databases">
        <title>Pervasive Adenine N6-methylation of Active Genes in Fungi.</title>
        <authorList>
            <consortium name="DOE Joint Genome Institute"/>
            <person name="Mondo S.J."/>
            <person name="Dannebaum R.O."/>
            <person name="Kuo R.C."/>
            <person name="Labutti K."/>
            <person name="Haridas S."/>
            <person name="Kuo A."/>
            <person name="Salamov A."/>
            <person name="Ahrendt S.R."/>
            <person name="Lipzen A."/>
            <person name="Sullivan W."/>
            <person name="Andreopoulos W.B."/>
            <person name="Clum A."/>
            <person name="Lindquist E."/>
            <person name="Daum C."/>
            <person name="Ramamoorthy G.K."/>
            <person name="Gryganskyi A."/>
            <person name="Culley D."/>
            <person name="Magnuson J.K."/>
            <person name="James T.Y."/>
            <person name="O'Malley M.A."/>
            <person name="Stajich J.E."/>
            <person name="Spatafora J.W."/>
            <person name="Visel A."/>
            <person name="Grigoriev I.V."/>
        </authorList>
    </citation>
    <scope>NUCLEOTIDE SEQUENCE [LARGE SCALE GENOMIC DNA]</scope>
    <source>
        <strain evidence="5 6">NRRL 1336</strain>
    </source>
</reference>
<dbReference type="GO" id="GO:0140469">
    <property type="term" value="P:GCN2-mediated signaling"/>
    <property type="evidence" value="ECO:0007669"/>
    <property type="project" value="EnsemblFungi"/>
</dbReference>
<dbReference type="STRING" id="90262.A0A1X2IH88"/>
<protein>
    <submittedName>
        <fullName evidence="5">WD40-repeat-containing domain protein</fullName>
    </submittedName>
</protein>
<dbReference type="GO" id="GO:0010508">
    <property type="term" value="P:positive regulation of autophagy"/>
    <property type="evidence" value="ECO:0007669"/>
    <property type="project" value="EnsemblFungi"/>
</dbReference>
<feature type="repeat" description="WD" evidence="4">
    <location>
        <begin position="91"/>
        <end position="123"/>
    </location>
</feature>
<sequence length="324" mass="35829">MTEFVLRASLKGHNDAVTCIVASAENPDRIVSGSRDKDESNYGAPQKSLLGHNHFIQDVAMSSDGMYVLSASWDKTLRLWELATGKTIRRFDGHGKDVLSVAFSPDNRQIATGSRDRTVKLWNTLGDCKASVGQDMNGHTEWVSCVRFSPDPTRPLLVTCGWDKSVKVWDMNKFSLAVNFTGHNGYVSKLALSPDGSLCASGGKDGVVMLWDMQENKHLYTLEVNNEIYDLAFCPAKTWLAVACGSFIHIWDVETKKDVAVVRVDSGFTSGKALPVQTLSLAWSADGTTLYSGQSNGLIQMTETELQHRRHLSMQLTAFHYLFV</sequence>
<evidence type="ECO:0000313" key="5">
    <source>
        <dbReference type="EMBL" id="ORZ16508.1"/>
    </source>
</evidence>
<dbReference type="GO" id="GO:0070651">
    <property type="term" value="P:nonfunctional rRNA decay"/>
    <property type="evidence" value="ECO:0007669"/>
    <property type="project" value="EnsemblFungi"/>
</dbReference>
<dbReference type="GO" id="GO:0061157">
    <property type="term" value="P:mRNA destabilization"/>
    <property type="evidence" value="ECO:0007669"/>
    <property type="project" value="EnsemblFungi"/>
</dbReference>
<dbReference type="GO" id="GO:1990145">
    <property type="term" value="P:maintenance of translational fidelity"/>
    <property type="evidence" value="ECO:0007669"/>
    <property type="project" value="EnsemblFungi"/>
</dbReference>
<comment type="caution">
    <text evidence="5">The sequence shown here is derived from an EMBL/GenBank/DDBJ whole genome shotgun (WGS) entry which is preliminary data.</text>
</comment>
<dbReference type="GO" id="GO:1990116">
    <property type="term" value="P:ribosome-associated ubiquitin-dependent protein catabolic process"/>
    <property type="evidence" value="ECO:0007669"/>
    <property type="project" value="EnsemblFungi"/>
</dbReference>
<dbReference type="InterPro" id="IPR036322">
    <property type="entry name" value="WD40_repeat_dom_sf"/>
</dbReference>
<dbReference type="GO" id="GO:1903138">
    <property type="term" value="P:negative regulation of cell integrity MAPK cascade"/>
    <property type="evidence" value="ECO:0007669"/>
    <property type="project" value="EnsemblFungi"/>
</dbReference>
<dbReference type="GO" id="GO:1902660">
    <property type="term" value="P:negative regulation of glucose mediated signaling pathway"/>
    <property type="evidence" value="ECO:0007669"/>
    <property type="project" value="EnsemblFungi"/>
</dbReference>
<dbReference type="FunFam" id="2.130.10.10:FF:000615">
    <property type="entry name" value="Receptor for activated C kinase 1"/>
    <property type="match status" value="1"/>
</dbReference>
<dbReference type="GO" id="GO:0141014">
    <property type="term" value="P:ribosome hibernation"/>
    <property type="evidence" value="ECO:0007669"/>
    <property type="project" value="EnsemblFungi"/>
</dbReference>
<dbReference type="GO" id="GO:2001125">
    <property type="term" value="P:negative regulation of translational frameshifting"/>
    <property type="evidence" value="ECO:0007669"/>
    <property type="project" value="EnsemblFungi"/>
</dbReference>
<name>A0A1X2IH88_9FUNG</name>
<dbReference type="GO" id="GO:0007186">
    <property type="term" value="P:G protein-coupled receptor signaling pathway"/>
    <property type="evidence" value="ECO:0007669"/>
    <property type="project" value="EnsemblFungi"/>
</dbReference>
<dbReference type="Gene3D" id="2.130.10.10">
    <property type="entry name" value="YVTN repeat-like/Quinoprotein amine dehydrogenase"/>
    <property type="match status" value="1"/>
</dbReference>
<dbReference type="CDD" id="cd00200">
    <property type="entry name" value="WD40"/>
    <property type="match status" value="1"/>
</dbReference>
<dbReference type="InterPro" id="IPR045223">
    <property type="entry name" value="RACK1-like"/>
</dbReference>
<feature type="repeat" description="WD" evidence="4">
    <location>
        <begin position="180"/>
        <end position="221"/>
    </location>
</feature>